<evidence type="ECO:0000313" key="1">
    <source>
        <dbReference type="EMBL" id="KKN13223.1"/>
    </source>
</evidence>
<organism evidence="1">
    <name type="scientific">marine sediment metagenome</name>
    <dbReference type="NCBI Taxonomy" id="412755"/>
    <lineage>
        <taxon>unclassified sequences</taxon>
        <taxon>metagenomes</taxon>
        <taxon>ecological metagenomes</taxon>
    </lineage>
</organism>
<name>A0A0F9R727_9ZZZZ</name>
<comment type="caution">
    <text evidence="1">The sequence shown here is derived from an EMBL/GenBank/DDBJ whole genome shotgun (WGS) entry which is preliminary data.</text>
</comment>
<accession>A0A0F9R727</accession>
<reference evidence="1" key="1">
    <citation type="journal article" date="2015" name="Nature">
        <title>Complex archaea that bridge the gap between prokaryotes and eukaryotes.</title>
        <authorList>
            <person name="Spang A."/>
            <person name="Saw J.H."/>
            <person name="Jorgensen S.L."/>
            <person name="Zaremba-Niedzwiedzka K."/>
            <person name="Martijn J."/>
            <person name="Lind A.E."/>
            <person name="van Eijk R."/>
            <person name="Schleper C."/>
            <person name="Guy L."/>
            <person name="Ettema T.J."/>
        </authorList>
    </citation>
    <scope>NUCLEOTIDE SEQUENCE</scope>
</reference>
<sequence length="258" mass="29020">MSIVSHRVITDIFNLENVVSDIGMVAGKNILIDSLRNIFAQDREYKYVSDIFGFPKTPTHLNLDPVAGLDDDETTRIFIGSTYRYDIKFNPSIIVKHTGSRYVPISFNQNLLGIINRKEIITDGYGNSSTIYTPAYHTLMGAWDQTFEVKIVAENEIDREEIADIVQVSLMGTRRMDLQQAGLFIKTMSTSGETEEKYSNDYLYMVSISLDTRSEWKVHIPISDIIERIGVCLTFNTIGGAVADGLTINEQITLADTI</sequence>
<protein>
    <submittedName>
        <fullName evidence="1">Uncharacterized protein</fullName>
    </submittedName>
</protein>
<proteinExistence type="predicted"/>
<dbReference type="AlphaFoldDB" id="A0A0F9R727"/>
<gene>
    <name evidence="1" type="ORF">LCGC14_1008530</name>
</gene>
<dbReference type="EMBL" id="LAZR01003946">
    <property type="protein sequence ID" value="KKN13223.1"/>
    <property type="molecule type" value="Genomic_DNA"/>
</dbReference>